<feature type="compositionally biased region" description="Basic and acidic residues" evidence="1">
    <location>
        <begin position="7"/>
        <end position="25"/>
    </location>
</feature>
<dbReference type="GeneID" id="89929122"/>
<protein>
    <submittedName>
        <fullName evidence="2">Uncharacterized protein</fullName>
    </submittedName>
</protein>
<dbReference type="EMBL" id="JAVRRT010000012">
    <property type="protein sequence ID" value="KAK5167057.1"/>
    <property type="molecule type" value="Genomic_DNA"/>
</dbReference>
<evidence type="ECO:0000313" key="2">
    <source>
        <dbReference type="EMBL" id="KAK5167057.1"/>
    </source>
</evidence>
<reference evidence="2 3" key="1">
    <citation type="submission" date="2023-08" db="EMBL/GenBank/DDBJ databases">
        <title>Black Yeasts Isolated from many extreme environments.</title>
        <authorList>
            <person name="Coleine C."/>
            <person name="Stajich J.E."/>
            <person name="Selbmann L."/>
        </authorList>
    </citation>
    <scope>NUCLEOTIDE SEQUENCE [LARGE SCALE GENOMIC DNA]</scope>
    <source>
        <strain evidence="2 3">CCFEE 5935</strain>
    </source>
</reference>
<gene>
    <name evidence="2" type="ORF">LTR77_007787</name>
</gene>
<dbReference type="AlphaFoldDB" id="A0AAV9P2Y8"/>
<accession>A0AAV9P2Y8</accession>
<sequence length="65" mass="7228">MAGTEASKIDRPPDVAAHPTERIESSTKNTPDTCPFLRLPGELHNKIYAMVDDSKPPGTSFRYRL</sequence>
<proteinExistence type="predicted"/>
<dbReference type="RefSeq" id="XP_064656865.1">
    <property type="nucleotide sequence ID" value="XM_064805023.1"/>
</dbReference>
<evidence type="ECO:0000256" key="1">
    <source>
        <dbReference type="SAM" id="MobiDB-lite"/>
    </source>
</evidence>
<keyword evidence="3" id="KW-1185">Reference proteome</keyword>
<comment type="caution">
    <text evidence="2">The sequence shown here is derived from an EMBL/GenBank/DDBJ whole genome shotgun (WGS) entry which is preliminary data.</text>
</comment>
<name>A0AAV9P2Y8_9PEZI</name>
<dbReference type="Proteomes" id="UP001337655">
    <property type="component" value="Unassembled WGS sequence"/>
</dbReference>
<feature type="region of interest" description="Disordered" evidence="1">
    <location>
        <begin position="1"/>
        <end position="35"/>
    </location>
</feature>
<evidence type="ECO:0000313" key="3">
    <source>
        <dbReference type="Proteomes" id="UP001337655"/>
    </source>
</evidence>
<organism evidence="2 3">
    <name type="scientific">Saxophila tyrrhenica</name>
    <dbReference type="NCBI Taxonomy" id="1690608"/>
    <lineage>
        <taxon>Eukaryota</taxon>
        <taxon>Fungi</taxon>
        <taxon>Dikarya</taxon>
        <taxon>Ascomycota</taxon>
        <taxon>Pezizomycotina</taxon>
        <taxon>Dothideomycetes</taxon>
        <taxon>Dothideomycetidae</taxon>
        <taxon>Mycosphaerellales</taxon>
        <taxon>Extremaceae</taxon>
        <taxon>Saxophila</taxon>
    </lineage>
</organism>